<dbReference type="EMBL" id="CP007128">
    <property type="protein sequence ID" value="AHG90963.1"/>
    <property type="molecule type" value="Genomic_DNA"/>
</dbReference>
<dbReference type="NCBIfam" id="NF006570">
    <property type="entry name" value="PRK09084.1"/>
    <property type="match status" value="1"/>
</dbReference>
<comment type="catalytic activity">
    <reaction evidence="7 9">
        <text>L-aspartate + ATP = 4-phospho-L-aspartate + ADP</text>
        <dbReference type="Rhea" id="RHEA:23776"/>
        <dbReference type="ChEBI" id="CHEBI:29991"/>
        <dbReference type="ChEBI" id="CHEBI:30616"/>
        <dbReference type="ChEBI" id="CHEBI:57535"/>
        <dbReference type="ChEBI" id="CHEBI:456216"/>
        <dbReference type="EC" id="2.7.2.4"/>
    </reaction>
</comment>
<evidence type="ECO:0000256" key="2">
    <source>
        <dbReference type="ARBA" id="ARBA00010122"/>
    </source>
</evidence>
<dbReference type="InterPro" id="IPR018042">
    <property type="entry name" value="Aspartate_kinase_CS"/>
</dbReference>
<dbReference type="InterPro" id="IPR001048">
    <property type="entry name" value="Asp/Glu/Uridylate_kinase"/>
</dbReference>
<evidence type="ECO:0000313" key="13">
    <source>
        <dbReference type="EMBL" id="AHG90963.1"/>
    </source>
</evidence>
<dbReference type="Gene3D" id="3.30.70.260">
    <property type="match status" value="2"/>
</dbReference>
<keyword evidence="6 8" id="KW-0067">ATP-binding</keyword>
<dbReference type="RefSeq" id="WP_025412424.1">
    <property type="nucleotide sequence ID" value="NZ_CP007128.1"/>
</dbReference>
<dbReference type="UniPathway" id="UPA00051">
    <property type="reaction ID" value="UER00462"/>
</dbReference>
<feature type="binding site" evidence="8">
    <location>
        <begin position="5"/>
        <end position="8"/>
    </location>
    <ligand>
        <name>ATP</name>
        <dbReference type="ChEBI" id="CHEBI:30616"/>
    </ligand>
</feature>
<dbReference type="Pfam" id="PF00696">
    <property type="entry name" value="AA_kinase"/>
    <property type="match status" value="1"/>
</dbReference>
<sequence length="452" mass="47584">MIVVKFGGTSVGDAEAIERAASIVRGRLPGRPVIVVSAMGGATNALLALAEQASRGQLIGAARAVEALRERHLNAVTALVPDAQAATELSGELGAMFDELARLAEAISVLGFLTPRSLDTIAAYGEILSSHLVTAAFRARDIPAELVDARRVMITDDHFCKAEPDADRIAEAARAHLQPHLREGRVPIMGGFIGATPDGITTTLGRGGSDYSASLVGAALQADVIEIWTDVDGMLTADPRVVPDARLIERIRFDEASELASFGAKVLHPSTIAPAVRRGIPVYIYNSRRPEGKGTLITSDAPRRPVSAIAAKSATTVVKLRSTRMLLASGFMKTVFEIFERHRTSVDVIATSEVSLSVTLDDPSNLDELLGDLTPLGDVSVERERGIVSIVGAGLSDNGVALARAFGALGDLRVHMASLSATGINLTLVVDGEHVGPAMQRLHDAFFGEGAT</sequence>
<name>W0RND5_9BACT</name>
<evidence type="ECO:0000256" key="5">
    <source>
        <dbReference type="ARBA" id="ARBA00022777"/>
    </source>
</evidence>
<dbReference type="eggNOG" id="COG0527">
    <property type="taxonomic scope" value="Bacteria"/>
</dbReference>
<keyword evidence="3 9" id="KW-0808">Transferase</keyword>
<dbReference type="PATRIC" id="fig|861299.3.peg.3478"/>
<dbReference type="PROSITE" id="PS00324">
    <property type="entry name" value="ASPARTOKINASE"/>
    <property type="match status" value="1"/>
</dbReference>
<dbReference type="CDD" id="cd04243">
    <property type="entry name" value="AAK_AK-HSDH-like"/>
    <property type="match status" value="1"/>
</dbReference>
<dbReference type="NCBIfam" id="TIGR00657">
    <property type="entry name" value="asp_kinases"/>
    <property type="match status" value="1"/>
</dbReference>
<keyword evidence="10" id="KW-0028">Amino-acid biosynthesis</keyword>
<evidence type="ECO:0000313" key="14">
    <source>
        <dbReference type="Proteomes" id="UP000019151"/>
    </source>
</evidence>
<feature type="domain" description="Aspartate/glutamate/uridylate kinase" evidence="11">
    <location>
        <begin position="1"/>
        <end position="286"/>
    </location>
</feature>
<evidence type="ECO:0000256" key="7">
    <source>
        <dbReference type="ARBA" id="ARBA00047872"/>
    </source>
</evidence>
<dbReference type="EC" id="2.7.2.4" evidence="9"/>
<dbReference type="PIRSF" id="PIRSF000726">
    <property type="entry name" value="Asp_kin"/>
    <property type="match status" value="1"/>
</dbReference>
<comment type="pathway">
    <text evidence="10">Amino-acid biosynthesis; L-threonine biosynthesis; L-threonine from L-aspartate: step 1/5.</text>
</comment>
<evidence type="ECO:0000256" key="1">
    <source>
        <dbReference type="ARBA" id="ARBA00004766"/>
    </source>
</evidence>
<organism evidence="13 14">
    <name type="scientific">Gemmatirosa kalamazoonensis</name>
    <dbReference type="NCBI Taxonomy" id="861299"/>
    <lineage>
        <taxon>Bacteria</taxon>
        <taxon>Pseudomonadati</taxon>
        <taxon>Gemmatimonadota</taxon>
        <taxon>Gemmatimonadia</taxon>
        <taxon>Gemmatimonadales</taxon>
        <taxon>Gemmatimonadaceae</taxon>
        <taxon>Gemmatirosa</taxon>
    </lineage>
</organism>
<dbReference type="OrthoDB" id="9799110at2"/>
<proteinExistence type="inferred from homology"/>
<dbReference type="FunCoup" id="W0RND5">
    <property type="interactions" value="453"/>
</dbReference>
<dbReference type="PANTHER" id="PTHR21499:SF59">
    <property type="entry name" value="ASPARTOKINASE"/>
    <property type="match status" value="1"/>
</dbReference>
<dbReference type="GO" id="GO:0005829">
    <property type="term" value="C:cytosol"/>
    <property type="evidence" value="ECO:0007669"/>
    <property type="project" value="TreeGrafter"/>
</dbReference>
<evidence type="ECO:0000256" key="6">
    <source>
        <dbReference type="ARBA" id="ARBA00022840"/>
    </source>
</evidence>
<feature type="binding site" evidence="8">
    <location>
        <begin position="229"/>
        <end position="230"/>
    </location>
    <ligand>
        <name>ATP</name>
        <dbReference type="ChEBI" id="CHEBI:30616"/>
    </ligand>
</feature>
<dbReference type="UniPathway" id="UPA00050">
    <property type="reaction ID" value="UER00461"/>
</dbReference>
<evidence type="ECO:0000256" key="10">
    <source>
        <dbReference type="RuleBase" id="RU004249"/>
    </source>
</evidence>
<evidence type="ECO:0000259" key="11">
    <source>
        <dbReference type="Pfam" id="PF00696"/>
    </source>
</evidence>
<evidence type="ECO:0000256" key="8">
    <source>
        <dbReference type="PIRSR" id="PIRSR000726-1"/>
    </source>
</evidence>
<evidence type="ECO:0000256" key="4">
    <source>
        <dbReference type="ARBA" id="ARBA00022741"/>
    </source>
</evidence>
<keyword evidence="5 9" id="KW-0418">Kinase</keyword>
<dbReference type="HOGENOM" id="CLU_009116_6_0_0"/>
<dbReference type="Gene3D" id="3.40.1160.10">
    <property type="entry name" value="Acetylglutamate kinase-like"/>
    <property type="match status" value="1"/>
</dbReference>
<dbReference type="Proteomes" id="UP000019151">
    <property type="component" value="Chromosome"/>
</dbReference>
<evidence type="ECO:0000259" key="12">
    <source>
        <dbReference type="Pfam" id="PF22468"/>
    </source>
</evidence>
<evidence type="ECO:0000256" key="3">
    <source>
        <dbReference type="ARBA" id="ARBA00022679"/>
    </source>
</evidence>
<dbReference type="AlphaFoldDB" id="W0RND5"/>
<gene>
    <name evidence="13" type="ORF">J421_3426</name>
</gene>
<comment type="similarity">
    <text evidence="2 9">Belongs to the aspartokinase family.</text>
</comment>
<dbReference type="InterPro" id="IPR045865">
    <property type="entry name" value="ACT-like_dom_sf"/>
</dbReference>
<dbReference type="PANTHER" id="PTHR21499">
    <property type="entry name" value="ASPARTATE KINASE"/>
    <property type="match status" value="1"/>
</dbReference>
<dbReference type="InterPro" id="IPR005260">
    <property type="entry name" value="Asp_kin_monofn"/>
</dbReference>
<dbReference type="GO" id="GO:0005524">
    <property type="term" value="F:ATP binding"/>
    <property type="evidence" value="ECO:0007669"/>
    <property type="project" value="UniProtKB-KW"/>
</dbReference>
<protein>
    <recommendedName>
        <fullName evidence="9">Aspartokinase</fullName>
        <ecNumber evidence="9">2.7.2.4</ecNumber>
    </recommendedName>
</protein>
<dbReference type="STRING" id="861299.J421_3426"/>
<dbReference type="SUPFAM" id="SSF53633">
    <property type="entry name" value="Carbamate kinase-like"/>
    <property type="match status" value="1"/>
</dbReference>
<dbReference type="CDD" id="cd04912">
    <property type="entry name" value="ACT_AKiii-LysC-EC-like_1"/>
    <property type="match status" value="1"/>
</dbReference>
<dbReference type="InterPro" id="IPR054352">
    <property type="entry name" value="ACT_Aspartokinase"/>
</dbReference>
<dbReference type="GO" id="GO:0004072">
    <property type="term" value="F:aspartate kinase activity"/>
    <property type="evidence" value="ECO:0007669"/>
    <property type="project" value="UniProtKB-EC"/>
</dbReference>
<dbReference type="UniPathway" id="UPA00034">
    <property type="reaction ID" value="UER00015"/>
</dbReference>
<reference evidence="13 14" key="1">
    <citation type="journal article" date="2014" name="Genome Announc.">
        <title>Genome Sequence and Methylome of Soil Bacterium Gemmatirosa kalamazoonensis KBS708T, a Member of the Rarely Cultivated Gemmatimonadetes Phylum.</title>
        <authorList>
            <person name="Debruyn J.M."/>
            <person name="Radosevich M."/>
            <person name="Wommack K.E."/>
            <person name="Polson S.W."/>
            <person name="Hauser L.J."/>
            <person name="Fawaz M.N."/>
            <person name="Korlach J."/>
            <person name="Tsai Y.C."/>
        </authorList>
    </citation>
    <scope>NUCLEOTIDE SEQUENCE [LARGE SCALE GENOMIC DNA]</scope>
    <source>
        <strain evidence="13 14">KBS708</strain>
    </source>
</reference>
<accession>W0RND5</accession>
<comment type="pathway">
    <text evidence="1 10">Amino-acid biosynthesis; L-lysine biosynthesis via DAP pathway; (S)-tetrahydrodipicolinate from L-aspartate: step 1/4.</text>
</comment>
<dbReference type="CDD" id="cd04892">
    <property type="entry name" value="ACT_AK-like_2"/>
    <property type="match status" value="1"/>
</dbReference>
<dbReference type="Pfam" id="PF22468">
    <property type="entry name" value="ACT_9"/>
    <property type="match status" value="1"/>
</dbReference>
<dbReference type="GO" id="GO:0009090">
    <property type="term" value="P:homoserine biosynthetic process"/>
    <property type="evidence" value="ECO:0007669"/>
    <property type="project" value="TreeGrafter"/>
</dbReference>
<dbReference type="KEGG" id="gba:J421_3426"/>
<keyword evidence="14" id="KW-1185">Reference proteome</keyword>
<feature type="binding site" evidence="8">
    <location>
        <begin position="265"/>
        <end position="266"/>
    </location>
    <ligand>
        <name>ATP</name>
        <dbReference type="ChEBI" id="CHEBI:30616"/>
    </ligand>
</feature>
<dbReference type="GO" id="GO:0009088">
    <property type="term" value="P:threonine biosynthetic process"/>
    <property type="evidence" value="ECO:0007669"/>
    <property type="project" value="UniProtKB-UniPathway"/>
</dbReference>
<comment type="pathway">
    <text evidence="10">Amino-acid biosynthesis; L-methionine biosynthesis via de novo pathway; L-homoserine from L-aspartate: step 1/3.</text>
</comment>
<dbReference type="InterPro" id="IPR001341">
    <property type="entry name" value="Asp_kinase"/>
</dbReference>
<feature type="binding site" evidence="8">
    <location>
        <position position="240"/>
    </location>
    <ligand>
        <name>ATP</name>
        <dbReference type="ChEBI" id="CHEBI:30616"/>
    </ligand>
</feature>
<dbReference type="GO" id="GO:0009089">
    <property type="term" value="P:lysine biosynthetic process via diaminopimelate"/>
    <property type="evidence" value="ECO:0007669"/>
    <property type="project" value="UniProtKB-UniPathway"/>
</dbReference>
<evidence type="ECO:0000256" key="9">
    <source>
        <dbReference type="RuleBase" id="RU003448"/>
    </source>
</evidence>
<feature type="domain" description="Aspartokinase ACT" evidence="12">
    <location>
        <begin position="388"/>
        <end position="446"/>
    </location>
</feature>
<dbReference type="SUPFAM" id="SSF55021">
    <property type="entry name" value="ACT-like"/>
    <property type="match status" value="2"/>
</dbReference>
<feature type="binding site" evidence="8">
    <location>
        <position position="126"/>
    </location>
    <ligand>
        <name>substrate</name>
    </ligand>
</feature>
<dbReference type="InterPro" id="IPR036393">
    <property type="entry name" value="AceGlu_kinase-like_sf"/>
</dbReference>
<keyword evidence="4 8" id="KW-0547">Nucleotide-binding</keyword>
<dbReference type="InParanoid" id="W0RND5"/>
<feature type="binding site" evidence="8">
    <location>
        <position position="43"/>
    </location>
    <ligand>
        <name>substrate</name>
    </ligand>
</feature>